<dbReference type="AlphaFoldDB" id="A0A9P4KAH8"/>
<evidence type="ECO:0000256" key="3">
    <source>
        <dbReference type="SAM" id="MobiDB-lite"/>
    </source>
</evidence>
<dbReference type="Proteomes" id="UP000800093">
    <property type="component" value="Unassembled WGS sequence"/>
</dbReference>
<dbReference type="EMBL" id="ML986619">
    <property type="protein sequence ID" value="KAF2264093.1"/>
    <property type="molecule type" value="Genomic_DNA"/>
</dbReference>
<keyword evidence="1" id="KW-0539">Nucleus</keyword>
<feature type="coiled-coil region" evidence="2">
    <location>
        <begin position="254"/>
        <end position="281"/>
    </location>
</feature>
<evidence type="ECO:0000313" key="4">
    <source>
        <dbReference type="EMBL" id="KAF2264093.1"/>
    </source>
</evidence>
<keyword evidence="5" id="KW-1185">Reference proteome</keyword>
<feature type="region of interest" description="Disordered" evidence="3">
    <location>
        <begin position="348"/>
        <end position="386"/>
    </location>
</feature>
<keyword evidence="1" id="KW-0415">Karyogamy</keyword>
<dbReference type="GO" id="GO:0031965">
    <property type="term" value="C:nuclear membrane"/>
    <property type="evidence" value="ECO:0007669"/>
    <property type="project" value="UniProtKB-SubCell"/>
</dbReference>
<dbReference type="GO" id="GO:0000742">
    <property type="term" value="P:karyogamy involved in conjugation with cellular fusion"/>
    <property type="evidence" value="ECO:0007669"/>
    <property type="project" value="UniProtKB-UniRule"/>
</dbReference>
<name>A0A9P4KAH8_9PLEO</name>
<dbReference type="OrthoDB" id="5314201at2759"/>
<proteinExistence type="inferred from homology"/>
<gene>
    <name evidence="4" type="ORF">CC78DRAFT_568595</name>
</gene>
<comment type="subcellular location">
    <subcellularLocation>
        <location evidence="1">Endoplasmic reticulum membrane</location>
    </subcellularLocation>
    <subcellularLocation>
        <location evidence="1">Nucleus membrane</location>
    </subcellularLocation>
</comment>
<dbReference type="InterPro" id="IPR007292">
    <property type="entry name" value="Nuclear_fusion_Kar5"/>
</dbReference>
<organism evidence="4 5">
    <name type="scientific">Lojkania enalia</name>
    <dbReference type="NCBI Taxonomy" id="147567"/>
    <lineage>
        <taxon>Eukaryota</taxon>
        <taxon>Fungi</taxon>
        <taxon>Dikarya</taxon>
        <taxon>Ascomycota</taxon>
        <taxon>Pezizomycotina</taxon>
        <taxon>Dothideomycetes</taxon>
        <taxon>Pleosporomycetidae</taxon>
        <taxon>Pleosporales</taxon>
        <taxon>Pleosporales incertae sedis</taxon>
        <taxon>Lojkania</taxon>
    </lineage>
</organism>
<dbReference type="GO" id="GO:0005789">
    <property type="term" value="C:endoplasmic reticulum membrane"/>
    <property type="evidence" value="ECO:0007669"/>
    <property type="project" value="UniProtKB-SubCell"/>
</dbReference>
<keyword evidence="2" id="KW-0175">Coiled coil</keyword>
<dbReference type="GO" id="GO:0048288">
    <property type="term" value="P:nuclear membrane fusion involved in karyogamy"/>
    <property type="evidence" value="ECO:0007669"/>
    <property type="project" value="UniProtKB-UniRule"/>
</dbReference>
<keyword evidence="1" id="KW-0732">Signal</keyword>
<feature type="coiled-coil region" evidence="2">
    <location>
        <begin position="473"/>
        <end position="500"/>
    </location>
</feature>
<evidence type="ECO:0000313" key="5">
    <source>
        <dbReference type="Proteomes" id="UP000800093"/>
    </source>
</evidence>
<comment type="similarity">
    <text evidence="1">Belongs to the KAR5 family.</text>
</comment>
<evidence type="ECO:0000256" key="2">
    <source>
        <dbReference type="SAM" id="Coils"/>
    </source>
</evidence>
<dbReference type="Pfam" id="PF04163">
    <property type="entry name" value="Tht1"/>
    <property type="match status" value="1"/>
</dbReference>
<comment type="function">
    <text evidence="1">Required for nuclear membrane fusion during karyogamy.</text>
</comment>
<comment type="caution">
    <text evidence="4">The sequence shown here is derived from an EMBL/GenBank/DDBJ whole genome shotgun (WGS) entry which is preliminary data.</text>
</comment>
<sequence>MAEEEAAHHLLNVLEERELDVDLDKILAAFEDEDKKRDVASWVNEYLNEDTLLTKEELELYQTLKRKGVLHQYENDEEPIRPILDHELLSAIDSLQSSTAAIEEQCKFLEAQRDALMALKALDKPNLSVEHMRNERRRRENQEKARLDVAVDDVSATITDQLADTQREVDAEKASLRAYVTERLASDDKILTALPGIVSKIVSEPKASEDERSVDQWCKAIISFRTAEIKKRVDTVYLTSLDNATSEDLSNMPKVELLERKEALQAELETLNSEIASVAEMVVEHELRRPINELKERKERERILARSAWLKYVLTTLEYMGKRLDTVGERAKDVEEFQQALAHISQAASQRIENPRLETSSPARRRATSAPKPAFTPAMRLKPTKPLDLPPGLADALRHAGISSNQDSLEALQETLITAQLERERKLQDHYASASSSTHESLAVRLGKADIDLRAILDALYSHTPFRQVNLTNPKSEDEIKRTEKEIERANTDVLEAEGNEISLNDPKVRDFIARYGTKK</sequence>
<evidence type="ECO:0000256" key="1">
    <source>
        <dbReference type="RuleBase" id="RU368082"/>
    </source>
</evidence>
<keyword evidence="1" id="KW-0256">Endoplasmic reticulum</keyword>
<protein>
    <submittedName>
        <fullName evidence="4">Uncharacterized protein</fullName>
    </submittedName>
</protein>
<feature type="compositionally biased region" description="Polar residues" evidence="3">
    <location>
        <begin position="348"/>
        <end position="362"/>
    </location>
</feature>
<accession>A0A9P4KAH8</accession>
<reference evidence="5" key="1">
    <citation type="journal article" date="2020" name="Stud. Mycol.">
        <title>101 Dothideomycetes genomes: A test case for predicting lifestyles and emergence of pathogens.</title>
        <authorList>
            <person name="Haridas S."/>
            <person name="Albert R."/>
            <person name="Binder M."/>
            <person name="Bloem J."/>
            <person name="LaButti K."/>
            <person name="Salamov A."/>
            <person name="Andreopoulos B."/>
            <person name="Baker S."/>
            <person name="Barry K."/>
            <person name="Bills G."/>
            <person name="Bluhm B."/>
            <person name="Cannon C."/>
            <person name="Castanera R."/>
            <person name="Culley D."/>
            <person name="Daum C."/>
            <person name="Ezra D."/>
            <person name="Gonzalez J."/>
            <person name="Henrissat B."/>
            <person name="Kuo A."/>
            <person name="Liang C."/>
            <person name="Lipzen A."/>
            <person name="Lutzoni F."/>
            <person name="Magnuson J."/>
            <person name="Mondo S."/>
            <person name="Nolan M."/>
            <person name="Ohm R."/>
            <person name="Pangilinan J."/>
            <person name="Park H.-J."/>
            <person name="Ramirez L."/>
            <person name="Alfaro M."/>
            <person name="Sun H."/>
            <person name="Tritt A."/>
            <person name="Yoshinaga Y."/>
            <person name="Zwiers L.-H."/>
            <person name="Turgeon B."/>
            <person name="Goodwin S."/>
            <person name="Spatafora J."/>
            <person name="Crous P."/>
            <person name="Grigoriev I."/>
        </authorList>
    </citation>
    <scope>NUCLEOTIDE SEQUENCE [LARGE SCALE GENOMIC DNA]</scope>
    <source>
        <strain evidence="5">CBS 304.66</strain>
    </source>
</reference>